<evidence type="ECO:0000313" key="7">
    <source>
        <dbReference type="EMBL" id="CDZ92129.1"/>
    </source>
</evidence>
<comment type="subunit">
    <text evidence="2">Heterodimer of SbcC and SbcD.</text>
</comment>
<evidence type="ECO:0000256" key="3">
    <source>
        <dbReference type="ARBA" id="ARBA00013368"/>
    </source>
</evidence>
<dbReference type="Pfam" id="PF13558">
    <property type="entry name" value="SbcC_Walker_B"/>
    <property type="match status" value="1"/>
</dbReference>
<evidence type="ECO:0000256" key="5">
    <source>
        <dbReference type="SAM" id="MobiDB-lite"/>
    </source>
</evidence>
<accession>A0A098BTQ9</accession>
<organism evidence="7 8">
    <name type="scientific">Rhodococcus ruber</name>
    <dbReference type="NCBI Taxonomy" id="1830"/>
    <lineage>
        <taxon>Bacteria</taxon>
        <taxon>Bacillati</taxon>
        <taxon>Actinomycetota</taxon>
        <taxon>Actinomycetes</taxon>
        <taxon>Mycobacteriales</taxon>
        <taxon>Nocardiaceae</taxon>
        <taxon>Rhodococcus</taxon>
    </lineage>
</organism>
<evidence type="ECO:0000259" key="6">
    <source>
        <dbReference type="Pfam" id="PF13476"/>
    </source>
</evidence>
<dbReference type="Proteomes" id="UP000042997">
    <property type="component" value="Unassembled WGS sequence"/>
</dbReference>
<evidence type="ECO:0000256" key="1">
    <source>
        <dbReference type="ARBA" id="ARBA00006930"/>
    </source>
</evidence>
<feature type="region of interest" description="Disordered" evidence="5">
    <location>
        <begin position="521"/>
        <end position="545"/>
    </location>
</feature>
<dbReference type="InterPro" id="IPR038729">
    <property type="entry name" value="Rad50/SbcC_AAA"/>
</dbReference>
<evidence type="ECO:0000313" key="8">
    <source>
        <dbReference type="Proteomes" id="UP000042997"/>
    </source>
</evidence>
<feature type="domain" description="Rad50/SbcC-type AAA" evidence="6">
    <location>
        <begin position="6"/>
        <end position="180"/>
    </location>
</feature>
<dbReference type="SUPFAM" id="SSF52540">
    <property type="entry name" value="P-loop containing nucleoside triphosphate hydrolases"/>
    <property type="match status" value="1"/>
</dbReference>
<reference evidence="7 8" key="1">
    <citation type="journal article" date="2014" name="Genome Announc.">
        <title>Draft Genome Sequence of Propane- and Butane-Oxidizing Actinobacterium Rhodococcus ruber IEGM 231.</title>
        <authorList>
            <person name="Ivshina I.B."/>
            <person name="Kuyukina M.S."/>
            <person name="Krivoruchko A.V."/>
            <person name="Barbe V."/>
            <person name="Fischer C."/>
        </authorList>
    </citation>
    <scope>NUCLEOTIDE SEQUENCE [LARGE SCALE GENOMIC DNA]</scope>
</reference>
<dbReference type="GO" id="GO:0016887">
    <property type="term" value="F:ATP hydrolysis activity"/>
    <property type="evidence" value="ECO:0007669"/>
    <property type="project" value="InterPro"/>
</dbReference>
<feature type="compositionally biased region" description="Basic and acidic residues" evidence="5">
    <location>
        <begin position="533"/>
        <end position="545"/>
    </location>
</feature>
<dbReference type="GO" id="GO:0004527">
    <property type="term" value="F:exonuclease activity"/>
    <property type="evidence" value="ECO:0007669"/>
    <property type="project" value="UniProtKB-KW"/>
</dbReference>
<proteinExistence type="inferred from homology"/>
<evidence type="ECO:0000256" key="2">
    <source>
        <dbReference type="ARBA" id="ARBA00011322"/>
    </source>
</evidence>
<protein>
    <recommendedName>
        <fullName evidence="3">Nuclease SbcCD subunit C</fullName>
    </recommendedName>
</protein>
<dbReference type="Gene3D" id="3.40.50.300">
    <property type="entry name" value="P-loop containing nucleotide triphosphate hydrolases"/>
    <property type="match status" value="2"/>
</dbReference>
<dbReference type="PANTHER" id="PTHR32114">
    <property type="entry name" value="ABC TRANSPORTER ABCH.3"/>
    <property type="match status" value="1"/>
</dbReference>
<dbReference type="PANTHER" id="PTHR32114:SF2">
    <property type="entry name" value="ABC TRANSPORTER ABCH.3"/>
    <property type="match status" value="1"/>
</dbReference>
<name>A0A098BTQ9_9NOCA</name>
<feature type="coiled-coil region" evidence="4">
    <location>
        <begin position="271"/>
        <end position="308"/>
    </location>
</feature>
<dbReference type="Pfam" id="PF13476">
    <property type="entry name" value="AAA_23"/>
    <property type="match status" value="1"/>
</dbReference>
<dbReference type="eggNOG" id="COG0419">
    <property type="taxonomic scope" value="Bacteria"/>
</dbReference>
<keyword evidence="4" id="KW-0175">Coiled coil</keyword>
<sequence>MRLHQLEVTAFGPFADTVRVDFDELGADGLFLLHGRTGAGKTSILDAVAFALYGTVPGARADGRRLLSDHAPAGTAPQVSLEATVAGRRLRIVRSPDYERPKLRGTGTVKQKAKASLTWLDGSGEHLSRLPDIGEAVRRLLGMSAEQFFQVVLLPQGEFAKFLRADSEDRGKLLERLFDTTRFGSVERWFKDRRSAAATRLEEQQRAVDLLLAKVSAAAGLEAGADSEPVVWAHRLRDDAAENRDLALAALDRARADDIRDRAALAEATELRRCQERRARAVAELAELDAAAAELQTLTAELDTARRAAPVVEIARDAHRAAEAAATAHAAAVDAAAPLAADREGRALVAQLDGSPADADRGLIRPHEQRWSAEVVRLDGLLEQEQRLILLETDRAALQQQRRDLAVRAERIAEELDELPGRRDAAEKAARESEQAAATLPRLEADLTRTSDALAAATELQNLAPQLHRLEDEVVARRDAHLDARTALLDVRERRIAGMAAELATELVDGHPCVVCGATAHPSPARPAPDTATKADEDAARDAEQRAGAELTRAQAAVADLANTVAVLRQRCGDAGLEELTEARAGAAAAHAAAAATAAECERHRGEIARLRQLDADLREQAHAVDVEAAQAAHREESAAAEADEIRARITAAAGDEDSLATRRRRIATLAAAAANLLDARVRAANAATSARERAREAAAAAERAGFASVEQALAAVRPEARLREIDQVLRAAADRRAAAQGVLDDPDTARVGDDPVDLAEPEGAVARSAAALAAAVSAASEAERRHADIEKFATRLEDEYAKLVPLRDEQAELAALAEVVAGTGQNARKMSLRSYVLAARLEEVAESASVRLRRMSGGRYEFVHSDAAGTHGKRGGLGLDIHDEYTGVVRSTKTLSGGESFQASLALALGLADVVAAESGGLVLDTMFIDEGFGTLDADALDAVMGVLDELRAGGRVVGVVSHVDEMRQRIPSRLHVVRGRAGSTVEIAG</sequence>
<feature type="coiled-coil region" evidence="4">
    <location>
        <begin position="381"/>
        <end position="446"/>
    </location>
</feature>
<dbReference type="EMBL" id="CCSD01000109">
    <property type="protein sequence ID" value="CDZ92129.1"/>
    <property type="molecule type" value="Genomic_DNA"/>
</dbReference>
<keyword evidence="7" id="KW-0378">Hydrolase</keyword>
<comment type="similarity">
    <text evidence="1">Belongs to the SMC family. SbcC subfamily.</text>
</comment>
<keyword evidence="7" id="KW-0540">Nuclease</keyword>
<keyword evidence="7" id="KW-0269">Exonuclease</keyword>
<dbReference type="RefSeq" id="WP_040275291.1">
    <property type="nucleotide sequence ID" value="NZ_JAJNCM010000006.1"/>
</dbReference>
<evidence type="ECO:0000256" key="4">
    <source>
        <dbReference type="SAM" id="Coils"/>
    </source>
</evidence>
<dbReference type="InterPro" id="IPR027417">
    <property type="entry name" value="P-loop_NTPase"/>
</dbReference>
<dbReference type="OrthoDB" id="9795626at2"/>
<dbReference type="GO" id="GO:0006302">
    <property type="term" value="P:double-strand break repair"/>
    <property type="evidence" value="ECO:0007669"/>
    <property type="project" value="InterPro"/>
</dbReference>
<gene>
    <name evidence="7" type="primary">sbcC</name>
    <name evidence="7" type="ORF">RHRU231_930008</name>
</gene>
<dbReference type="AlphaFoldDB" id="A0A098BTQ9"/>